<evidence type="ECO:0000259" key="1">
    <source>
        <dbReference type="PROSITE" id="PS51332"/>
    </source>
</evidence>
<accession>A0A6J5ZPA8</accession>
<gene>
    <name evidence="4" type="ORF">UFOPK2648_00827</name>
    <name evidence="5" type="ORF">UFOPK2824_00543</name>
    <name evidence="6" type="ORF">UFOPK3037_00933</name>
    <name evidence="7" type="ORF">UFOPK3278_01038</name>
    <name evidence="3" type="ORF">UFOPK3406_01199</name>
    <name evidence="2" type="ORF">UFOPK3925_00720</name>
    <name evidence="8" type="ORF">UFOPK4097_01181</name>
</gene>
<dbReference type="AlphaFoldDB" id="A0A6J5ZPA8"/>
<dbReference type="EMBL" id="CAFBIX010000046">
    <property type="protein sequence ID" value="CAB4849466.1"/>
    <property type="molecule type" value="Genomic_DNA"/>
</dbReference>
<dbReference type="SUPFAM" id="SSF52242">
    <property type="entry name" value="Cobalamin (vitamin B12)-binding domain"/>
    <property type="match status" value="1"/>
</dbReference>
<dbReference type="InterPro" id="IPR006158">
    <property type="entry name" value="Cobalamin-bd"/>
</dbReference>
<evidence type="ECO:0000313" key="2">
    <source>
        <dbReference type="EMBL" id="CAB4337753.1"/>
    </source>
</evidence>
<organism evidence="3">
    <name type="scientific">freshwater metagenome</name>
    <dbReference type="NCBI Taxonomy" id="449393"/>
    <lineage>
        <taxon>unclassified sequences</taxon>
        <taxon>metagenomes</taxon>
        <taxon>ecological metagenomes</taxon>
    </lineage>
</organism>
<evidence type="ECO:0000313" key="4">
    <source>
        <dbReference type="EMBL" id="CAB4709861.1"/>
    </source>
</evidence>
<dbReference type="GO" id="GO:0031419">
    <property type="term" value="F:cobalamin binding"/>
    <property type="evidence" value="ECO:0007669"/>
    <property type="project" value="InterPro"/>
</dbReference>
<evidence type="ECO:0000313" key="3">
    <source>
        <dbReference type="EMBL" id="CAB4343102.1"/>
    </source>
</evidence>
<name>A0A6J5ZPA8_9ZZZZ</name>
<dbReference type="EMBL" id="CAFBPK010000021">
    <property type="protein sequence ID" value="CAB5025280.1"/>
    <property type="molecule type" value="Genomic_DNA"/>
</dbReference>
<evidence type="ECO:0000313" key="6">
    <source>
        <dbReference type="EMBL" id="CAB4805645.1"/>
    </source>
</evidence>
<evidence type="ECO:0000313" key="8">
    <source>
        <dbReference type="EMBL" id="CAB5025280.1"/>
    </source>
</evidence>
<reference evidence="3" key="1">
    <citation type="submission" date="2020-05" db="EMBL/GenBank/DDBJ databases">
        <authorList>
            <person name="Chiriac C."/>
            <person name="Salcher M."/>
            <person name="Ghai R."/>
            <person name="Kavagutti S V."/>
        </authorList>
    </citation>
    <scope>NUCLEOTIDE SEQUENCE</scope>
</reference>
<proteinExistence type="predicted"/>
<dbReference type="PROSITE" id="PS51332">
    <property type="entry name" value="B12_BINDING"/>
    <property type="match status" value="1"/>
</dbReference>
<dbReference type="EMBL" id="CAEZYC010000041">
    <property type="protein sequence ID" value="CAB4709861.1"/>
    <property type="molecule type" value="Genomic_DNA"/>
</dbReference>
<feature type="domain" description="B12-binding" evidence="1">
    <location>
        <begin position="453"/>
        <end position="580"/>
    </location>
</feature>
<sequence>MKATKEFFLTGTLLDGPSLVAQGKDLGNQIEMGTSAFCKFHGVSSELEYKLKMAKAGRTMTALTIGLTDWPETKKGLEKIWQKTSDRGFYIDRFIIALDRRMGLPPEYRAGALKETGPMLNSDSEWNEVAHSIQIQPHMGDMMIGSPSSVDNTRRALTAGVNYIGNLSQFAWKYPGWPGDDIAQMSEVVKALGMMASKASQGAVVHSYLDDGFPAQFGDYASYIGWAKFERYVVEELIGAKLAHAYGGLTHDPITKTIVTMAIETLRPPDVCSSFYFGNTTRYTQNIEQNYGVLGVDVLYMMLADRHLRAGSSIMPVPVTEAIRVPTPEEIIDVQTIAHHTKAKLDSIYPVTNWESLEFRSQELVKNGNKFFDNLINGLSELGADIKDPLQLLLAVRRLGPSQLERSFGVGTPTEDPLFDGYEPLVPTDVLKDFLSERAKIREVVRPANWILNKSHKPVIASSDVHEIGMRLVIDAVESLDIKPIIGSVGIDPDELAELALQENATAVLISTHNGMALSYAENLLAELAKREISPQVIIGGRLNQEIEGQDMPVDVTEQLKALGIDVCLDLKELANLIRN</sequence>
<dbReference type="EMBL" id="CAFAAO010000011">
    <property type="protein sequence ID" value="CAB4805645.1"/>
    <property type="molecule type" value="Genomic_DNA"/>
</dbReference>
<dbReference type="CDD" id="cd02065">
    <property type="entry name" value="B12-binding_like"/>
    <property type="match status" value="1"/>
</dbReference>
<protein>
    <submittedName>
        <fullName evidence="3">Unannotated protein</fullName>
    </submittedName>
</protein>
<dbReference type="EMBL" id="CAEZZD010000066">
    <property type="protein sequence ID" value="CAB4747943.1"/>
    <property type="molecule type" value="Genomic_DNA"/>
</dbReference>
<dbReference type="InterPro" id="IPR036724">
    <property type="entry name" value="Cobalamin-bd_sf"/>
</dbReference>
<dbReference type="EMBL" id="CAESAI010000037">
    <property type="protein sequence ID" value="CAB4343102.1"/>
    <property type="molecule type" value="Genomic_DNA"/>
</dbReference>
<evidence type="ECO:0000313" key="5">
    <source>
        <dbReference type="EMBL" id="CAB4747943.1"/>
    </source>
</evidence>
<dbReference type="Gene3D" id="3.40.50.280">
    <property type="entry name" value="Cobalamin-binding domain"/>
    <property type="match status" value="1"/>
</dbReference>
<dbReference type="EMBL" id="CAESAD010000003">
    <property type="protein sequence ID" value="CAB4337753.1"/>
    <property type="molecule type" value="Genomic_DNA"/>
</dbReference>
<dbReference type="GO" id="GO:0046872">
    <property type="term" value="F:metal ion binding"/>
    <property type="evidence" value="ECO:0007669"/>
    <property type="project" value="InterPro"/>
</dbReference>
<evidence type="ECO:0000313" key="7">
    <source>
        <dbReference type="EMBL" id="CAB4849466.1"/>
    </source>
</evidence>